<dbReference type="RefSeq" id="WP_079408907.1">
    <property type="nucleotide sequence ID" value="NZ_MBTG01000001.1"/>
</dbReference>
<reference evidence="2" key="1">
    <citation type="submission" date="2016-07" db="EMBL/GenBank/DDBJ databases">
        <authorList>
            <person name="Florea S."/>
            <person name="Webb J.S."/>
            <person name="Jaromczyk J."/>
            <person name="Schardl C.L."/>
        </authorList>
    </citation>
    <scope>NUCLEOTIDE SEQUENCE [LARGE SCALE GENOMIC DNA]</scope>
    <source>
        <strain evidence="2">CY1</strain>
    </source>
</reference>
<keyword evidence="2" id="KW-1185">Reference proteome</keyword>
<comment type="caution">
    <text evidence="1">The sequence shown here is derived from an EMBL/GenBank/DDBJ whole genome shotgun (WGS) entry which is preliminary data.</text>
</comment>
<proteinExistence type="predicted"/>
<name>A0A1V4HSR0_9BACL</name>
<protein>
    <submittedName>
        <fullName evidence="1">Uncharacterized protein</fullName>
    </submittedName>
</protein>
<dbReference type="AlphaFoldDB" id="A0A1V4HSR0"/>
<dbReference type="Proteomes" id="UP000190626">
    <property type="component" value="Unassembled WGS sequence"/>
</dbReference>
<sequence length="195" mass="22625">MLNVKISIDDGKGKKAEIEISEADNLSKLVIIDKVFRLFGIDSDVFEMVDTYSKIGDAYSSFFNDVQPIEHEVIHKTDIDKNEIREQLIQGLTEDKIELENTYKTVDDQPDFVRTGIKIRDDGTKLYRLHYKCHACWNKGNHWVYEGSIRTWCHRCQHELPVSPANPIGHLTQDTFGNFYVAGDFKDRNVWNNSR</sequence>
<evidence type="ECO:0000313" key="1">
    <source>
        <dbReference type="EMBL" id="OPH61906.1"/>
    </source>
</evidence>
<accession>A0A1V4HSR0</accession>
<organism evidence="1 2">
    <name type="scientific">Paenibacillus ferrarius</name>
    <dbReference type="NCBI Taxonomy" id="1469647"/>
    <lineage>
        <taxon>Bacteria</taxon>
        <taxon>Bacillati</taxon>
        <taxon>Bacillota</taxon>
        <taxon>Bacilli</taxon>
        <taxon>Bacillales</taxon>
        <taxon>Paenibacillaceae</taxon>
        <taxon>Paenibacillus</taxon>
    </lineage>
</organism>
<dbReference type="EMBL" id="MBTG01000001">
    <property type="protein sequence ID" value="OPH61906.1"/>
    <property type="molecule type" value="Genomic_DNA"/>
</dbReference>
<dbReference type="OrthoDB" id="2613698at2"/>
<gene>
    <name evidence="1" type="ORF">BC351_01300</name>
</gene>
<evidence type="ECO:0000313" key="2">
    <source>
        <dbReference type="Proteomes" id="UP000190626"/>
    </source>
</evidence>